<evidence type="ECO:0000313" key="12">
    <source>
        <dbReference type="Proteomes" id="UP000010799"/>
    </source>
</evidence>
<comment type="subunit">
    <text evidence="3">Homodimer or monomer when oxidized or reduced, respectively.</text>
</comment>
<dbReference type="InterPro" id="IPR014746">
    <property type="entry name" value="Gln_synth/guanido_kin_cat_dom"/>
</dbReference>
<keyword evidence="8" id="KW-0809">Transit peptide</keyword>
<comment type="similarity">
    <text evidence="2">Belongs to the carboxylate-amine ligase family. Glutamate--cysteine ligase type 2 subfamily.</text>
</comment>
<proteinExistence type="inferred from homology"/>
<evidence type="ECO:0000256" key="4">
    <source>
        <dbReference type="ARBA" id="ARBA00022598"/>
    </source>
</evidence>
<dbReference type="GO" id="GO:0005524">
    <property type="term" value="F:ATP binding"/>
    <property type="evidence" value="ECO:0007669"/>
    <property type="project" value="UniProtKB-UniRule"/>
</dbReference>
<dbReference type="PIRSF" id="PIRSF017901">
    <property type="entry name" value="GCL"/>
    <property type="match status" value="1"/>
</dbReference>
<dbReference type="GO" id="GO:0004357">
    <property type="term" value="F:glutamate-cysteine ligase activity"/>
    <property type="evidence" value="ECO:0007669"/>
    <property type="project" value="UniProtKB-UniRule"/>
</dbReference>
<name>L0ETW6_LIBCB</name>
<dbReference type="STRING" id="1215343.B488_02970"/>
<evidence type="ECO:0000256" key="2">
    <source>
        <dbReference type="ARBA" id="ARBA00010253"/>
    </source>
</evidence>
<evidence type="ECO:0000256" key="6">
    <source>
        <dbReference type="ARBA" id="ARBA00022741"/>
    </source>
</evidence>
<evidence type="ECO:0000256" key="3">
    <source>
        <dbReference type="ARBA" id="ARBA00011153"/>
    </source>
</evidence>
<dbReference type="InterPro" id="IPR006336">
    <property type="entry name" value="GCS2"/>
</dbReference>
<comment type="catalytic activity">
    <reaction evidence="10">
        <text>L-cysteine + L-glutamate + ATP = gamma-L-glutamyl-L-cysteine + ADP + phosphate + H(+)</text>
        <dbReference type="Rhea" id="RHEA:13285"/>
        <dbReference type="ChEBI" id="CHEBI:15378"/>
        <dbReference type="ChEBI" id="CHEBI:29985"/>
        <dbReference type="ChEBI" id="CHEBI:30616"/>
        <dbReference type="ChEBI" id="CHEBI:35235"/>
        <dbReference type="ChEBI" id="CHEBI:43474"/>
        <dbReference type="ChEBI" id="CHEBI:58173"/>
        <dbReference type="ChEBI" id="CHEBI:456216"/>
        <dbReference type="EC" id="6.3.2.2"/>
    </reaction>
</comment>
<dbReference type="PANTHER" id="PTHR34378">
    <property type="entry name" value="GLUTAMATE--CYSTEINE LIGASE, CHLOROPLASTIC"/>
    <property type="match status" value="1"/>
</dbReference>
<comment type="function">
    <text evidence="10">Catalyzes the synthesis of gamma-glutamylcysteine (gamma-GC).</text>
</comment>
<evidence type="ECO:0000256" key="8">
    <source>
        <dbReference type="ARBA" id="ARBA00022946"/>
    </source>
</evidence>
<reference evidence="11 12" key="1">
    <citation type="journal article" date="2012" name="Stand. Genomic Sci.">
        <title>Complete genome sequence of Liberibacter crescens BT-1.</title>
        <authorList>
            <person name="Leonard M.T."/>
            <person name="Fagen J.R."/>
            <person name="Davis-Richardson A.G."/>
            <person name="Davis M.J."/>
            <person name="Triplett E.W."/>
        </authorList>
    </citation>
    <scope>NUCLEOTIDE SEQUENCE [LARGE SCALE GENOMIC DNA]</scope>
    <source>
        <strain evidence="11 12">BT-1</strain>
    </source>
</reference>
<evidence type="ECO:0000256" key="7">
    <source>
        <dbReference type="ARBA" id="ARBA00022840"/>
    </source>
</evidence>
<dbReference type="Pfam" id="PF04107">
    <property type="entry name" value="GCS2"/>
    <property type="match status" value="1"/>
</dbReference>
<evidence type="ECO:0000256" key="1">
    <source>
        <dbReference type="ARBA" id="ARBA00005006"/>
    </source>
</evidence>
<dbReference type="RefSeq" id="WP_015272717.1">
    <property type="nucleotide sequence ID" value="NC_019907.1"/>
</dbReference>
<comment type="pathway">
    <text evidence="1">Sulfur metabolism; glutathione biosynthesis; glutathione from L-cysteine and L-glutamate: step 1/2.</text>
</comment>
<evidence type="ECO:0000313" key="11">
    <source>
        <dbReference type="EMBL" id="AGA64290.1"/>
    </source>
</evidence>
<keyword evidence="9" id="KW-1015">Disulfide bond</keyword>
<protein>
    <recommendedName>
        <fullName evidence="10">Glutamate--cysteine ligase</fullName>
        <ecNumber evidence="10">6.3.2.2</ecNumber>
    </recommendedName>
</protein>
<dbReference type="PANTHER" id="PTHR34378:SF1">
    <property type="entry name" value="GLUTAMATE--CYSTEINE LIGASE, CHLOROPLASTIC"/>
    <property type="match status" value="1"/>
</dbReference>
<comment type="similarity">
    <text evidence="10">Belongs to the glutamate--cysteine ligase type 2 family. EgtA subfamily.</text>
</comment>
<dbReference type="InterPro" id="IPR035434">
    <property type="entry name" value="GCL_bact_plant"/>
</dbReference>
<dbReference type="HOGENOM" id="CLU_026610_1_0_5"/>
<dbReference type="eggNOG" id="COG3572">
    <property type="taxonomic scope" value="Bacteria"/>
</dbReference>
<sequence>MNTDSLNQIIVTSIEDLIEYFCSGIKLEKELSIGVEHEKFIFTKSMHTPIPYIGERSILTLLQALKKNLGWETITDQGHLIGLYNPIDHAAISLEPGGQFELSGAPLNNLHETNLEIYGHITALKQITDPLDLGMIGMGSNPKWTLEETPRMPKSRYKIMAEYMPKVCKNGLDMMYRTCTAQVNLDFLSEADMAKKMLIAMKLQPLATALFAASPFTEGHPNGMKSWRSQIWRNTDSKRTGLLPFVFKPDFGFNDYIQWALDIPMYFVIRDENYHTCTDITFRQFMNGALKYRIKDWQPTLQDWSNHLSTLFPEVRLKQYIEMRGTDSGTPDKILAVSAFWVGLLYDSSALEAIDTLTSQWSFADINLLHISVPWQGLEATINKIPLSKIASQVVAIAKDGLKARAKRNSQNEDETTFLLPLEKMINSQMTLADEMLDAYYRLWGNSVEPCFESYAY</sequence>
<keyword evidence="5" id="KW-0317">Glutathione biosynthesis</keyword>
<dbReference type="GO" id="GO:0006750">
    <property type="term" value="P:glutathione biosynthetic process"/>
    <property type="evidence" value="ECO:0007669"/>
    <property type="project" value="UniProtKB-UniRule"/>
</dbReference>
<dbReference type="NCBIfam" id="TIGR01436">
    <property type="entry name" value="glu_cys_lig_pln"/>
    <property type="match status" value="1"/>
</dbReference>
<evidence type="ECO:0000256" key="9">
    <source>
        <dbReference type="ARBA" id="ARBA00023157"/>
    </source>
</evidence>
<dbReference type="PATRIC" id="fig|1215343.11.peg.307"/>
<dbReference type="KEGG" id="lcc:B488_02970"/>
<dbReference type="Proteomes" id="UP000010799">
    <property type="component" value="Chromosome"/>
</dbReference>
<evidence type="ECO:0000256" key="10">
    <source>
        <dbReference type="PIRNR" id="PIRNR017901"/>
    </source>
</evidence>
<keyword evidence="7 10" id="KW-0067">ATP-binding</keyword>
<organism evidence="11 12">
    <name type="scientific">Liberibacter crescens (strain BT-1)</name>
    <dbReference type="NCBI Taxonomy" id="1215343"/>
    <lineage>
        <taxon>Bacteria</taxon>
        <taxon>Pseudomonadati</taxon>
        <taxon>Pseudomonadota</taxon>
        <taxon>Alphaproteobacteria</taxon>
        <taxon>Hyphomicrobiales</taxon>
        <taxon>Rhizobiaceae</taxon>
        <taxon>Liberibacter</taxon>
    </lineage>
</organism>
<keyword evidence="6 10" id="KW-0547">Nucleotide-binding</keyword>
<evidence type="ECO:0000256" key="5">
    <source>
        <dbReference type="ARBA" id="ARBA00022684"/>
    </source>
</evidence>
<gene>
    <name evidence="11" type="ordered locus">B488_02970</name>
</gene>
<keyword evidence="12" id="KW-1185">Reference proteome</keyword>
<dbReference type="AlphaFoldDB" id="L0ETW6"/>
<dbReference type="InterPro" id="IPR011556">
    <property type="entry name" value="Glut_cys_lig_pln_type"/>
</dbReference>
<dbReference type="EMBL" id="CP003789">
    <property type="protein sequence ID" value="AGA64290.1"/>
    <property type="molecule type" value="Genomic_DNA"/>
</dbReference>
<accession>L0ETW6</accession>
<dbReference type="Gene3D" id="3.30.590.20">
    <property type="match status" value="1"/>
</dbReference>
<dbReference type="SUPFAM" id="SSF55931">
    <property type="entry name" value="Glutamine synthetase/guanido kinase"/>
    <property type="match status" value="1"/>
</dbReference>
<keyword evidence="4 10" id="KW-0436">Ligase</keyword>
<dbReference type="EC" id="6.3.2.2" evidence="10"/>